<dbReference type="InterPro" id="IPR011006">
    <property type="entry name" value="CheY-like_superfamily"/>
</dbReference>
<evidence type="ECO:0000259" key="4">
    <source>
        <dbReference type="PROSITE" id="PS50110"/>
    </source>
</evidence>
<protein>
    <recommendedName>
        <fullName evidence="1">Stage 0 sporulation protein A homolog</fullName>
    </recommendedName>
</protein>
<dbReference type="Proteomes" id="UP000679179">
    <property type="component" value="Unassembled WGS sequence"/>
</dbReference>
<name>A0A919VGN7_9CLOT</name>
<organism evidence="6 7">
    <name type="scientific">Clostridium polyendosporum</name>
    <dbReference type="NCBI Taxonomy" id="69208"/>
    <lineage>
        <taxon>Bacteria</taxon>
        <taxon>Bacillati</taxon>
        <taxon>Bacillota</taxon>
        <taxon>Clostridia</taxon>
        <taxon>Eubacteriales</taxon>
        <taxon>Clostridiaceae</taxon>
        <taxon>Clostridium</taxon>
    </lineage>
</organism>
<dbReference type="PANTHER" id="PTHR43367:SF1">
    <property type="entry name" value="TWO-COMPONENT RESPONSE REGULATOR-LIKE APRR6-RELATED"/>
    <property type="match status" value="1"/>
</dbReference>
<dbReference type="Gene3D" id="1.10.10.10">
    <property type="entry name" value="Winged helix-like DNA-binding domain superfamily/Winged helix DNA-binding domain"/>
    <property type="match status" value="1"/>
</dbReference>
<dbReference type="InterPro" id="IPR036388">
    <property type="entry name" value="WH-like_DNA-bd_sf"/>
</dbReference>
<dbReference type="RefSeq" id="WP_212904070.1">
    <property type="nucleotide sequence ID" value="NZ_BOPZ01000016.1"/>
</dbReference>
<dbReference type="AlphaFoldDB" id="A0A919VGN7"/>
<dbReference type="PROSITE" id="PS50110">
    <property type="entry name" value="RESPONSE_REGULATORY"/>
    <property type="match status" value="1"/>
</dbReference>
<sequence length="192" mass="21493">MLNNYRILLGSSTLKAGGQIKSLLLQRGFNVDGICTSGSMLIRKCRLTRPELVIINYELTDTNGAEVAKILSGEAISKVILLCSSAQYNLISNWTEKMGIVCMQKPIKPSGFLNLVNQVFQQITESRKASKTSKESNGRSIQQKLIIDKAKMLLMKAYNLEENEAYRKIQKDSMDKKLPMLEVAKSILKLYG</sequence>
<gene>
    <name evidence="6" type="ORF">CPJCM30710_20380</name>
</gene>
<dbReference type="GO" id="GO:0003723">
    <property type="term" value="F:RNA binding"/>
    <property type="evidence" value="ECO:0007669"/>
    <property type="project" value="InterPro"/>
</dbReference>
<feature type="domain" description="Response regulatory" evidence="4">
    <location>
        <begin position="6"/>
        <end position="120"/>
    </location>
</feature>
<dbReference type="GO" id="GO:0000160">
    <property type="term" value="P:phosphorelay signal transduction system"/>
    <property type="evidence" value="ECO:0007669"/>
    <property type="project" value="InterPro"/>
</dbReference>
<comment type="caution">
    <text evidence="3">Lacks conserved residue(s) required for the propagation of feature annotation.</text>
</comment>
<dbReference type="PANTHER" id="PTHR43367">
    <property type="match status" value="1"/>
</dbReference>
<comment type="caution">
    <text evidence="6">The sequence shown here is derived from an EMBL/GenBank/DDBJ whole genome shotgun (WGS) entry which is preliminary data.</text>
</comment>
<dbReference type="InterPro" id="IPR005561">
    <property type="entry name" value="ANTAR"/>
</dbReference>
<dbReference type="SUPFAM" id="SSF52172">
    <property type="entry name" value="CheY-like"/>
    <property type="match status" value="1"/>
</dbReference>
<evidence type="ECO:0000256" key="2">
    <source>
        <dbReference type="ARBA" id="ARBA00024867"/>
    </source>
</evidence>
<proteinExistence type="predicted"/>
<evidence type="ECO:0000256" key="3">
    <source>
        <dbReference type="PROSITE-ProRule" id="PRU00169"/>
    </source>
</evidence>
<dbReference type="InterPro" id="IPR008327">
    <property type="entry name" value="Sig_transdc_resp-reg_antiterm"/>
</dbReference>
<dbReference type="Pfam" id="PF03861">
    <property type="entry name" value="ANTAR"/>
    <property type="match status" value="1"/>
</dbReference>
<reference evidence="6" key="1">
    <citation type="submission" date="2021-03" db="EMBL/GenBank/DDBJ databases">
        <title>Taxonomic study of Clostridium polyendosporum from meadow-gley soil under rice.</title>
        <authorList>
            <person name="Kobayashi H."/>
            <person name="Tanizawa Y."/>
            <person name="Yagura M."/>
        </authorList>
    </citation>
    <scope>NUCLEOTIDE SEQUENCE</scope>
    <source>
        <strain evidence="6">JCM 30710</strain>
    </source>
</reference>
<evidence type="ECO:0000313" key="7">
    <source>
        <dbReference type="Proteomes" id="UP000679179"/>
    </source>
</evidence>
<dbReference type="SMART" id="SM01012">
    <property type="entry name" value="ANTAR"/>
    <property type="match status" value="1"/>
</dbReference>
<dbReference type="EMBL" id="BOPZ01000016">
    <property type="protein sequence ID" value="GIM29372.1"/>
    <property type="molecule type" value="Genomic_DNA"/>
</dbReference>
<dbReference type="Gene3D" id="3.40.50.2300">
    <property type="match status" value="1"/>
</dbReference>
<accession>A0A919VGN7</accession>
<evidence type="ECO:0000259" key="5">
    <source>
        <dbReference type="PROSITE" id="PS50921"/>
    </source>
</evidence>
<comment type="function">
    <text evidence="2">May play the central regulatory role in sporulation. It may be an element of the effector pathway responsible for the activation of sporulation genes in response to nutritional stress. Spo0A may act in concert with spo0H (a sigma factor) to control the expression of some genes that are critical to the sporulation process.</text>
</comment>
<dbReference type="PIRSF" id="PIRSF036382">
    <property type="entry name" value="RR_antiterm"/>
    <property type="match status" value="1"/>
</dbReference>
<dbReference type="InterPro" id="IPR001789">
    <property type="entry name" value="Sig_transdc_resp-reg_receiver"/>
</dbReference>
<dbReference type="PROSITE" id="PS50921">
    <property type="entry name" value="ANTAR"/>
    <property type="match status" value="1"/>
</dbReference>
<evidence type="ECO:0000313" key="6">
    <source>
        <dbReference type="EMBL" id="GIM29372.1"/>
    </source>
</evidence>
<evidence type="ECO:0000256" key="1">
    <source>
        <dbReference type="ARBA" id="ARBA00018672"/>
    </source>
</evidence>
<feature type="domain" description="ANTAR" evidence="5">
    <location>
        <begin position="127"/>
        <end position="188"/>
    </location>
</feature>
<keyword evidence="7" id="KW-1185">Reference proteome</keyword>